<dbReference type="GO" id="GO:0003700">
    <property type="term" value="F:DNA-binding transcription factor activity"/>
    <property type="evidence" value="ECO:0007669"/>
    <property type="project" value="InterPro"/>
</dbReference>
<dbReference type="Pfam" id="PF01965">
    <property type="entry name" value="DJ-1_PfpI"/>
    <property type="match status" value="1"/>
</dbReference>
<dbReference type="PANTHER" id="PTHR43130">
    <property type="entry name" value="ARAC-FAMILY TRANSCRIPTIONAL REGULATOR"/>
    <property type="match status" value="1"/>
</dbReference>
<dbReference type="RefSeq" id="WP_099018219.1">
    <property type="nucleotide sequence ID" value="NZ_NIHB01000001.1"/>
</dbReference>
<name>A0A4R6XQV7_9GAMM</name>
<dbReference type="InterPro" id="IPR018062">
    <property type="entry name" value="HTH_AraC-typ_CS"/>
</dbReference>
<dbReference type="AlphaFoldDB" id="A0A4R6XQV7"/>
<evidence type="ECO:0000313" key="5">
    <source>
        <dbReference type="EMBL" id="TDR20364.1"/>
    </source>
</evidence>
<keyword evidence="3" id="KW-0804">Transcription</keyword>
<evidence type="ECO:0000313" key="6">
    <source>
        <dbReference type="Proteomes" id="UP000295724"/>
    </source>
</evidence>
<dbReference type="Proteomes" id="UP000295724">
    <property type="component" value="Unassembled WGS sequence"/>
</dbReference>
<evidence type="ECO:0000256" key="1">
    <source>
        <dbReference type="ARBA" id="ARBA00023015"/>
    </source>
</evidence>
<dbReference type="InterPro" id="IPR052158">
    <property type="entry name" value="INH-QAR"/>
</dbReference>
<reference evidence="5 6" key="1">
    <citation type="submission" date="2019-03" db="EMBL/GenBank/DDBJ databases">
        <title>Genomic Encyclopedia of Type Strains, Phase IV (KMG-IV): sequencing the most valuable type-strain genomes for metagenomic binning, comparative biology and taxonomic classification.</title>
        <authorList>
            <person name="Goeker M."/>
        </authorList>
    </citation>
    <scope>NUCLEOTIDE SEQUENCE [LARGE SCALE GENOMIC DNA]</scope>
    <source>
        <strain evidence="5 6">DSM 25488</strain>
    </source>
</reference>
<dbReference type="PROSITE" id="PS00041">
    <property type="entry name" value="HTH_ARAC_FAMILY_1"/>
    <property type="match status" value="1"/>
</dbReference>
<dbReference type="Gene3D" id="3.40.50.880">
    <property type="match status" value="1"/>
</dbReference>
<dbReference type="PANTHER" id="PTHR43130:SF3">
    <property type="entry name" value="HTH-TYPE TRANSCRIPTIONAL REGULATOR RV1931C"/>
    <property type="match status" value="1"/>
</dbReference>
<proteinExistence type="predicted"/>
<dbReference type="InterPro" id="IPR029062">
    <property type="entry name" value="Class_I_gatase-like"/>
</dbReference>
<sequence length="319" mass="36849">MTEIRDHNIAFLGFDQIELMDLIGPLEAYNNANRVLETNHYNTFIVSEHDNFVSESHLKISSDYLLGEEPEINTLVIPGGRGARIPEIIKPYQQWFDNNYQTIDRIVAVCTGLFMIAEHPFLMDKEVVTHWSFVDRLKIQHPHLKVCPDRLFIQQDNFYSVAGILSGIDLALHLIEEDCGVDVATFVAKDLITYLKRSGHESQFSEPLKFQSTNNTHIDRINRWLMGHYSEHTTVNELASKVHVSERHLNRLIKTHFHMSASKYIEHIKLEQAKIYLAKKDTAVDTAASMVGYASADVFRRSFKRKYGMAPHTYQLRFQ</sequence>
<dbReference type="Pfam" id="PF12833">
    <property type="entry name" value="HTH_18"/>
    <property type="match status" value="1"/>
</dbReference>
<evidence type="ECO:0000256" key="3">
    <source>
        <dbReference type="ARBA" id="ARBA00023163"/>
    </source>
</evidence>
<evidence type="ECO:0000256" key="2">
    <source>
        <dbReference type="ARBA" id="ARBA00023125"/>
    </source>
</evidence>
<dbReference type="InterPro" id="IPR018060">
    <property type="entry name" value="HTH_AraC"/>
</dbReference>
<dbReference type="SUPFAM" id="SSF52317">
    <property type="entry name" value="Class I glutamine amidotransferase-like"/>
    <property type="match status" value="1"/>
</dbReference>
<keyword evidence="2" id="KW-0238">DNA-binding</keyword>
<protein>
    <submittedName>
        <fullName evidence="5">Transcriptional regulator GlxA family with amidase domain</fullName>
    </submittedName>
</protein>
<evidence type="ECO:0000259" key="4">
    <source>
        <dbReference type="PROSITE" id="PS01124"/>
    </source>
</evidence>
<keyword evidence="6" id="KW-1185">Reference proteome</keyword>
<dbReference type="Gene3D" id="1.10.10.60">
    <property type="entry name" value="Homeodomain-like"/>
    <property type="match status" value="1"/>
</dbReference>
<dbReference type="SUPFAM" id="SSF46689">
    <property type="entry name" value="Homeodomain-like"/>
    <property type="match status" value="2"/>
</dbReference>
<dbReference type="GO" id="GO:0043565">
    <property type="term" value="F:sequence-specific DNA binding"/>
    <property type="evidence" value="ECO:0007669"/>
    <property type="project" value="InterPro"/>
</dbReference>
<dbReference type="EMBL" id="SNZB01000003">
    <property type="protein sequence ID" value="TDR20364.1"/>
    <property type="molecule type" value="Genomic_DNA"/>
</dbReference>
<dbReference type="OrthoDB" id="9803764at2"/>
<keyword evidence="1" id="KW-0805">Transcription regulation</keyword>
<dbReference type="InterPro" id="IPR009057">
    <property type="entry name" value="Homeodomain-like_sf"/>
</dbReference>
<dbReference type="SMART" id="SM00342">
    <property type="entry name" value="HTH_ARAC"/>
    <property type="match status" value="1"/>
</dbReference>
<accession>A0A4R6XQV7</accession>
<dbReference type="InterPro" id="IPR002818">
    <property type="entry name" value="DJ-1/PfpI"/>
</dbReference>
<dbReference type="PROSITE" id="PS01124">
    <property type="entry name" value="HTH_ARAC_FAMILY_2"/>
    <property type="match status" value="1"/>
</dbReference>
<organism evidence="5 6">
    <name type="scientific">Marinicella litoralis</name>
    <dbReference type="NCBI Taxonomy" id="644220"/>
    <lineage>
        <taxon>Bacteria</taxon>
        <taxon>Pseudomonadati</taxon>
        <taxon>Pseudomonadota</taxon>
        <taxon>Gammaproteobacteria</taxon>
        <taxon>Lysobacterales</taxon>
        <taxon>Marinicellaceae</taxon>
        <taxon>Marinicella</taxon>
    </lineage>
</organism>
<comment type="caution">
    <text evidence="5">The sequence shown here is derived from an EMBL/GenBank/DDBJ whole genome shotgun (WGS) entry which is preliminary data.</text>
</comment>
<gene>
    <name evidence="5" type="ORF">C8D91_1336</name>
</gene>
<feature type="domain" description="HTH araC/xylS-type" evidence="4">
    <location>
        <begin position="219"/>
        <end position="317"/>
    </location>
</feature>